<feature type="transmembrane region" description="Helical" evidence="1">
    <location>
        <begin position="282"/>
        <end position="299"/>
    </location>
</feature>
<comment type="caution">
    <text evidence="2">The sequence shown here is derived from an EMBL/GenBank/DDBJ whole genome shotgun (WGS) entry which is preliminary data.</text>
</comment>
<sequence>MFRQVLLGGRRNIVRSSLRNSLYRTNPRFCSTKEKTDLQSREERAIQAKTRTVSIQEHRTKAIKPLDEKYSLDATSTSRVHKVAEKAMENIFFKIEEKEVTMEEALALQRKDLVIEGLGTRTGSINEGRNIYSDGNELAHKTLQDNIIDFHDKRVKVTTQKKSAWKSQINEDLVQIDLGNVKSLKQSEVMADKVDLSSLPQGMNIIDENTNKTEYDLLLVGRKMKKGEQEEHHLAPPSDSDGKKHDIKHFINQDIFHEADMSTINKGVKKDEGVLMYYTRNFGNVVLLLFGISCLNLIYSLSMNIGKHYEDYLDYSIYQHFKRKRKIQRLITLTYLLNIPSTNA</sequence>
<reference evidence="2" key="1">
    <citation type="submission" date="2023-07" db="EMBL/GenBank/DDBJ databases">
        <authorList>
            <consortium name="AG Swart"/>
            <person name="Singh M."/>
            <person name="Singh A."/>
            <person name="Seah K."/>
            <person name="Emmerich C."/>
        </authorList>
    </citation>
    <scope>NUCLEOTIDE SEQUENCE</scope>
    <source>
        <strain evidence="2">DP1</strain>
    </source>
</reference>
<dbReference type="Proteomes" id="UP001295684">
    <property type="component" value="Unassembled WGS sequence"/>
</dbReference>
<accession>A0AAD1XHW3</accession>
<evidence type="ECO:0000256" key="1">
    <source>
        <dbReference type="SAM" id="Phobius"/>
    </source>
</evidence>
<organism evidence="2 3">
    <name type="scientific">Euplotes crassus</name>
    <dbReference type="NCBI Taxonomy" id="5936"/>
    <lineage>
        <taxon>Eukaryota</taxon>
        <taxon>Sar</taxon>
        <taxon>Alveolata</taxon>
        <taxon>Ciliophora</taxon>
        <taxon>Intramacronucleata</taxon>
        <taxon>Spirotrichea</taxon>
        <taxon>Hypotrichia</taxon>
        <taxon>Euplotida</taxon>
        <taxon>Euplotidae</taxon>
        <taxon>Moneuplotes</taxon>
    </lineage>
</organism>
<dbReference type="AlphaFoldDB" id="A0AAD1XHW3"/>
<proteinExistence type="predicted"/>
<gene>
    <name evidence="2" type="ORF">ECRASSUSDP1_LOCUS14315</name>
</gene>
<keyword evidence="3" id="KW-1185">Reference proteome</keyword>
<keyword evidence="1" id="KW-1133">Transmembrane helix</keyword>
<name>A0AAD1XHW3_EUPCR</name>
<evidence type="ECO:0000313" key="3">
    <source>
        <dbReference type="Proteomes" id="UP001295684"/>
    </source>
</evidence>
<dbReference type="EMBL" id="CAMPGE010014299">
    <property type="protein sequence ID" value="CAI2372978.1"/>
    <property type="molecule type" value="Genomic_DNA"/>
</dbReference>
<evidence type="ECO:0000313" key="2">
    <source>
        <dbReference type="EMBL" id="CAI2372978.1"/>
    </source>
</evidence>
<keyword evidence="1" id="KW-0472">Membrane</keyword>
<keyword evidence="1" id="KW-0812">Transmembrane</keyword>
<protein>
    <submittedName>
        <fullName evidence="2">Uncharacterized protein</fullName>
    </submittedName>
</protein>